<comment type="caution">
    <text evidence="1">The sequence shown here is derived from an EMBL/GenBank/DDBJ whole genome shotgun (WGS) entry which is preliminary data.</text>
</comment>
<keyword evidence="2" id="KW-1185">Reference proteome</keyword>
<dbReference type="AlphaFoldDB" id="A0A0B0NBV7"/>
<evidence type="ECO:0000313" key="2">
    <source>
        <dbReference type="Proteomes" id="UP000032142"/>
    </source>
</evidence>
<organism evidence="1 2">
    <name type="scientific">Gossypium arboreum</name>
    <name type="common">Tree cotton</name>
    <name type="synonym">Gossypium nanking</name>
    <dbReference type="NCBI Taxonomy" id="29729"/>
    <lineage>
        <taxon>Eukaryota</taxon>
        <taxon>Viridiplantae</taxon>
        <taxon>Streptophyta</taxon>
        <taxon>Embryophyta</taxon>
        <taxon>Tracheophyta</taxon>
        <taxon>Spermatophyta</taxon>
        <taxon>Magnoliopsida</taxon>
        <taxon>eudicotyledons</taxon>
        <taxon>Gunneridae</taxon>
        <taxon>Pentapetalae</taxon>
        <taxon>rosids</taxon>
        <taxon>malvids</taxon>
        <taxon>Malvales</taxon>
        <taxon>Malvaceae</taxon>
        <taxon>Malvoideae</taxon>
        <taxon>Gossypium</taxon>
    </lineage>
</organism>
<dbReference type="Proteomes" id="UP000032142">
    <property type="component" value="Unassembled WGS sequence"/>
</dbReference>
<accession>A0A0B0NBV7</accession>
<protein>
    <submittedName>
        <fullName evidence="1">Uncharacterized protein</fullName>
    </submittedName>
</protein>
<sequence>MATRHTRVPWPWSKLTWVTGPTTRPCI</sequence>
<name>A0A0B0NBV7_GOSAR</name>
<dbReference type="EMBL" id="JRRC01500808">
    <property type="protein sequence ID" value="KHG08556.1"/>
    <property type="molecule type" value="Genomic_DNA"/>
</dbReference>
<gene>
    <name evidence="1" type="ORF">F383_35543</name>
</gene>
<reference evidence="2" key="1">
    <citation type="submission" date="2014-09" db="EMBL/GenBank/DDBJ databases">
        <authorList>
            <person name="Mudge J."/>
            <person name="Ramaraj T."/>
            <person name="Lindquist I.E."/>
            <person name="Bharti A.K."/>
            <person name="Sundararajan A."/>
            <person name="Cameron C.T."/>
            <person name="Woodward J.E."/>
            <person name="May G.D."/>
            <person name="Brubaker C."/>
            <person name="Broadhvest J."/>
            <person name="Wilkins T.A."/>
        </authorList>
    </citation>
    <scope>NUCLEOTIDE SEQUENCE</scope>
    <source>
        <strain evidence="2">cv. AKA8401</strain>
    </source>
</reference>
<proteinExistence type="predicted"/>
<evidence type="ECO:0000313" key="1">
    <source>
        <dbReference type="EMBL" id="KHG08556.1"/>
    </source>
</evidence>